<evidence type="ECO:0000259" key="10">
    <source>
        <dbReference type="Pfam" id="PF00724"/>
    </source>
</evidence>
<keyword evidence="4" id="KW-0285">Flavoprotein</keyword>
<dbReference type="Gene3D" id="3.20.20.70">
    <property type="entry name" value="Aldolase class I"/>
    <property type="match status" value="1"/>
</dbReference>
<accession>B4YSU0</accession>
<evidence type="ECO:0000256" key="2">
    <source>
        <dbReference type="ARBA" id="ARBA00001966"/>
    </source>
</evidence>
<comment type="cofactor">
    <cofactor evidence="2">
        <name>[4Fe-4S] cluster</name>
        <dbReference type="ChEBI" id="CHEBI:49883"/>
    </cofactor>
</comment>
<dbReference type="Pfam" id="PF00724">
    <property type="entry name" value="Oxidored_FMN"/>
    <property type="match status" value="1"/>
</dbReference>
<evidence type="ECO:0000256" key="1">
    <source>
        <dbReference type="ARBA" id="ARBA00001917"/>
    </source>
</evidence>
<comment type="similarity">
    <text evidence="3">In the N-terminal section; belongs to the NADH:flavin oxidoreductase/NADH oxidase family.</text>
</comment>
<dbReference type="Gene3D" id="3.50.50.60">
    <property type="entry name" value="FAD/NAD(P)-binding domain"/>
    <property type="match status" value="1"/>
</dbReference>
<dbReference type="PROSITE" id="PS50890">
    <property type="entry name" value="PUA"/>
    <property type="match status" value="1"/>
</dbReference>
<organism evidence="12">
    <name type="scientific">[Clostridium] hylemonae DSM 15053</name>
    <dbReference type="NCBI Taxonomy" id="553973"/>
    <lineage>
        <taxon>Bacteria</taxon>
        <taxon>Bacillati</taxon>
        <taxon>Bacillota</taxon>
        <taxon>Clostridia</taxon>
        <taxon>Lachnospirales</taxon>
        <taxon>Lachnospiraceae</taxon>
    </lineage>
</organism>
<dbReference type="PRINTS" id="PR00368">
    <property type="entry name" value="FADPNR"/>
</dbReference>
<dbReference type="SUPFAM" id="SSF51395">
    <property type="entry name" value="FMN-linked oxidoreductases"/>
    <property type="match status" value="1"/>
</dbReference>
<dbReference type="InterPro" id="IPR036188">
    <property type="entry name" value="FAD/NAD-bd_sf"/>
</dbReference>
<dbReference type="PANTHER" id="PTHR42917:SF2">
    <property type="entry name" value="2,4-DIENOYL-COA REDUCTASE [(2E)-ENOYL-COA-PRODUCING]"/>
    <property type="match status" value="1"/>
</dbReference>
<dbReference type="GO" id="GO:0010181">
    <property type="term" value="F:FMN binding"/>
    <property type="evidence" value="ECO:0007669"/>
    <property type="project" value="InterPro"/>
</dbReference>
<keyword evidence="8" id="KW-0408">Iron</keyword>
<evidence type="ECO:0000256" key="3">
    <source>
        <dbReference type="ARBA" id="ARBA00011048"/>
    </source>
</evidence>
<keyword evidence="6" id="KW-0479">Metal-binding</keyword>
<dbReference type="InterPro" id="IPR036291">
    <property type="entry name" value="NAD(P)-bd_dom_sf"/>
</dbReference>
<feature type="domain" description="NADH:flavin oxidoreductase/NADH oxidase N-terminal" evidence="10">
    <location>
        <begin position="6"/>
        <end position="326"/>
    </location>
</feature>
<dbReference type="SUPFAM" id="SSF51735">
    <property type="entry name" value="NAD(P)-binding Rossmann-fold domains"/>
    <property type="match status" value="1"/>
</dbReference>
<dbReference type="Gene3D" id="3.40.50.720">
    <property type="entry name" value="NAD(P)-binding Rossmann-like Domain"/>
    <property type="match status" value="1"/>
</dbReference>
<dbReference type="EMBL" id="EU675332">
    <property type="protein sequence ID" value="ACF20985.1"/>
    <property type="molecule type" value="Genomic_DNA"/>
</dbReference>
<name>B4YSU0_9FIRM</name>
<dbReference type="InterPro" id="IPR013785">
    <property type="entry name" value="Aldolase_TIM"/>
</dbReference>
<dbReference type="AlphaFoldDB" id="B4YSU0"/>
<keyword evidence="9" id="KW-0411">Iron-sulfur</keyword>
<dbReference type="CDD" id="cd02803">
    <property type="entry name" value="OYE_like_FMN_family"/>
    <property type="match status" value="1"/>
</dbReference>
<dbReference type="InterPro" id="IPR023753">
    <property type="entry name" value="FAD/NAD-binding_dom"/>
</dbReference>
<evidence type="ECO:0000256" key="9">
    <source>
        <dbReference type="ARBA" id="ARBA00023014"/>
    </source>
</evidence>
<reference evidence="12" key="1">
    <citation type="journal article" date="2010" name="Anaerobe">
        <title>Isolation and characterization of a bile acid inducible 7alpha-dehydroxylating operon in Clostridium hylemonae TN271.</title>
        <authorList>
            <person name="Ridlon J.M."/>
            <person name="Kang D.J."/>
            <person name="Hylemon P.B."/>
        </authorList>
    </citation>
    <scope>NUCLEOTIDE SEQUENCE</scope>
    <source>
        <strain evidence="12">TN-271</strain>
    </source>
</reference>
<keyword evidence="5" id="KW-0288">FMN</keyword>
<dbReference type="GO" id="GO:0051536">
    <property type="term" value="F:iron-sulfur cluster binding"/>
    <property type="evidence" value="ECO:0007669"/>
    <property type="project" value="UniProtKB-KW"/>
</dbReference>
<feature type="domain" description="FAD/NAD(P)-binding" evidence="11">
    <location>
        <begin position="374"/>
        <end position="613"/>
    </location>
</feature>
<evidence type="ECO:0000256" key="4">
    <source>
        <dbReference type="ARBA" id="ARBA00022630"/>
    </source>
</evidence>
<dbReference type="SUPFAM" id="SSF51971">
    <property type="entry name" value="Nucleotide-binding domain"/>
    <property type="match status" value="1"/>
</dbReference>
<keyword evidence="7" id="KW-0560">Oxidoreductase</keyword>
<dbReference type="GO" id="GO:0046872">
    <property type="term" value="F:metal ion binding"/>
    <property type="evidence" value="ECO:0007669"/>
    <property type="project" value="UniProtKB-KW"/>
</dbReference>
<evidence type="ECO:0000256" key="8">
    <source>
        <dbReference type="ARBA" id="ARBA00023004"/>
    </source>
</evidence>
<evidence type="ECO:0000313" key="12">
    <source>
        <dbReference type="EMBL" id="ACF20985.1"/>
    </source>
</evidence>
<dbReference type="InterPro" id="IPR001155">
    <property type="entry name" value="OxRdtase_FMN_N"/>
</dbReference>
<dbReference type="GO" id="GO:0016491">
    <property type="term" value="F:oxidoreductase activity"/>
    <property type="evidence" value="ECO:0007669"/>
    <property type="project" value="UniProtKB-KW"/>
</dbReference>
<comment type="cofactor">
    <cofactor evidence="1">
        <name>FMN</name>
        <dbReference type="ChEBI" id="CHEBI:58210"/>
    </cofactor>
</comment>
<sequence>MGYEALFSPFKVRGLELKNRIILPGMNTKMTKNKHDVGDDMIAYHVARAKAGCALNIFECVALCPAPHAYMYMGLYNDHHVRQLRRLTDAVHEAGGKMGIQLWHGGFSPQLFFDETNTLETPNTLSAGRIHEIVEEFGCGARLAVQAGFDAVEFHAAHSYLPHEFLSPGMNRRTDEYGGSFENRCRFCFEVISAIRSNIPEDMPFFMRVGSIDELMEQNMTEEEIVEFINRSADLGVDVADISRGNAMSFATVYEVPPFNLPHGFNIENIYNIKKQIKIPVVGVGRINTGEMANQVIEDGKFDLVAIGRAQLADPEWVTKVREGREELIRHCIGCDQGCYDAVIDPKMKHITCTRNPMLCLEYKGLPKTAAPEKVMIAGGGMAGLFAAEVLKKRGHEPVIFEASDRLAGQFTLAGVSPMKQDWAAAAKWEAEEIGRLGIEFHLNTPVTPKLIEQFAPDRVIIATGSEYTAPAIPGIDGPNVYTQYEVLRGEASPAGHVAVIGCGLVGAEVAELLASRGAQVTALEKKGVGTGLNMLRRMFLNPEFKYYKIAKMSGALVTSLEPGMVNYEITDRKTKEVSRGTLKCDAAVICTGITARPCGKLKETCEAAGIPVQVIGDALAARAARTASREGYEAGMALQ</sequence>
<dbReference type="Pfam" id="PF07992">
    <property type="entry name" value="Pyr_redox_2"/>
    <property type="match status" value="1"/>
</dbReference>
<evidence type="ECO:0000256" key="6">
    <source>
        <dbReference type="ARBA" id="ARBA00022723"/>
    </source>
</evidence>
<evidence type="ECO:0000259" key="11">
    <source>
        <dbReference type="Pfam" id="PF07992"/>
    </source>
</evidence>
<evidence type="ECO:0000256" key="5">
    <source>
        <dbReference type="ARBA" id="ARBA00022643"/>
    </source>
</evidence>
<gene>
    <name evidence="12" type="primary">baiCD</name>
</gene>
<proteinExistence type="inferred from homology"/>
<protein>
    <submittedName>
        <fullName evidence="12">BaiCD</fullName>
    </submittedName>
</protein>
<dbReference type="InterPro" id="IPR051793">
    <property type="entry name" value="NADH:flavin_oxidoreductase"/>
</dbReference>
<dbReference type="PANTHER" id="PTHR42917">
    <property type="entry name" value="2,4-DIENOYL-COA REDUCTASE"/>
    <property type="match status" value="1"/>
</dbReference>
<evidence type="ECO:0000256" key="7">
    <source>
        <dbReference type="ARBA" id="ARBA00023002"/>
    </source>
</evidence>